<organism evidence="10 11">
    <name type="scientific">Paralvinella palmiformis</name>
    <dbReference type="NCBI Taxonomy" id="53620"/>
    <lineage>
        <taxon>Eukaryota</taxon>
        <taxon>Metazoa</taxon>
        <taxon>Spiralia</taxon>
        <taxon>Lophotrochozoa</taxon>
        <taxon>Annelida</taxon>
        <taxon>Polychaeta</taxon>
        <taxon>Sedentaria</taxon>
        <taxon>Canalipalpata</taxon>
        <taxon>Terebellida</taxon>
        <taxon>Terebelliformia</taxon>
        <taxon>Alvinellidae</taxon>
        <taxon>Paralvinella</taxon>
    </lineage>
</organism>
<dbReference type="GO" id="GO:0046872">
    <property type="term" value="F:metal ion binding"/>
    <property type="evidence" value="ECO:0007669"/>
    <property type="project" value="UniProtKB-KW"/>
</dbReference>
<feature type="transmembrane region" description="Helical" evidence="9">
    <location>
        <begin position="118"/>
        <end position="145"/>
    </location>
</feature>
<dbReference type="PRINTS" id="PR00176">
    <property type="entry name" value="NANEUSMPORT"/>
</dbReference>
<keyword evidence="6" id="KW-0479">Metal-binding</keyword>
<dbReference type="Pfam" id="PF00209">
    <property type="entry name" value="SNF"/>
    <property type="match status" value="1"/>
</dbReference>
<evidence type="ECO:0000256" key="9">
    <source>
        <dbReference type="SAM" id="Phobius"/>
    </source>
</evidence>
<dbReference type="PROSITE" id="PS00754">
    <property type="entry name" value="NA_NEUROTRAN_SYMP_2"/>
    <property type="match status" value="1"/>
</dbReference>
<keyword evidence="5 9" id="KW-0472">Membrane</keyword>
<evidence type="ECO:0000256" key="6">
    <source>
        <dbReference type="PIRSR" id="PIRSR600175-1"/>
    </source>
</evidence>
<evidence type="ECO:0000256" key="3">
    <source>
        <dbReference type="ARBA" id="ARBA00022692"/>
    </source>
</evidence>
<feature type="transmembrane region" description="Helical" evidence="9">
    <location>
        <begin position="357"/>
        <end position="382"/>
    </location>
</feature>
<dbReference type="PROSITE" id="PS00610">
    <property type="entry name" value="NA_NEUROTRAN_SYMP_1"/>
    <property type="match status" value="1"/>
</dbReference>
<reference evidence="10" key="1">
    <citation type="journal article" date="2023" name="Mol. Biol. Evol.">
        <title>Third-Generation Sequencing Reveals the Adaptive Role of the Epigenome in Three Deep-Sea Polychaetes.</title>
        <authorList>
            <person name="Perez M."/>
            <person name="Aroh O."/>
            <person name="Sun Y."/>
            <person name="Lan Y."/>
            <person name="Juniper S.K."/>
            <person name="Young C.R."/>
            <person name="Angers B."/>
            <person name="Qian P.Y."/>
        </authorList>
    </citation>
    <scope>NUCLEOTIDE SEQUENCE</scope>
    <source>
        <strain evidence="10">P08H-3</strain>
    </source>
</reference>
<evidence type="ECO:0000256" key="7">
    <source>
        <dbReference type="PIRSR" id="PIRSR600175-2"/>
    </source>
</evidence>
<dbReference type="GO" id="GO:0005886">
    <property type="term" value="C:plasma membrane"/>
    <property type="evidence" value="ECO:0007669"/>
    <property type="project" value="TreeGrafter"/>
</dbReference>
<feature type="binding site" evidence="6">
    <location>
        <position position="331"/>
    </location>
    <ligand>
        <name>Na(+)</name>
        <dbReference type="ChEBI" id="CHEBI:29101"/>
        <label>1</label>
    </ligand>
</feature>
<keyword evidence="6" id="KW-0915">Sodium</keyword>
<feature type="transmembrane region" description="Helical" evidence="9">
    <location>
        <begin position="246"/>
        <end position="265"/>
    </location>
</feature>
<keyword evidence="4 9" id="KW-1133">Transmembrane helix</keyword>
<feature type="disulfide bond" evidence="7">
    <location>
        <begin position="157"/>
        <end position="166"/>
    </location>
</feature>
<protein>
    <recommendedName>
        <fullName evidence="8">Transporter</fullName>
    </recommendedName>
</protein>
<gene>
    <name evidence="10" type="ORF">LSH36_188g09080</name>
</gene>
<keyword evidence="7" id="KW-1015">Disulfide bond</keyword>
<name>A0AAD9JRJ4_9ANNE</name>
<evidence type="ECO:0000256" key="8">
    <source>
        <dbReference type="RuleBase" id="RU003732"/>
    </source>
</evidence>
<keyword evidence="8" id="KW-0769">Symport</keyword>
<evidence type="ECO:0000313" key="11">
    <source>
        <dbReference type="Proteomes" id="UP001208570"/>
    </source>
</evidence>
<comment type="subcellular location">
    <subcellularLocation>
        <location evidence="1">Membrane</location>
        <topology evidence="1">Multi-pass membrane protein</topology>
    </subcellularLocation>
</comment>
<keyword evidence="3 8" id="KW-0812">Transmembrane</keyword>
<evidence type="ECO:0000256" key="5">
    <source>
        <dbReference type="ARBA" id="ARBA00023136"/>
    </source>
</evidence>
<dbReference type="PANTHER" id="PTHR11616:SF265">
    <property type="entry name" value="TRANSPORTER"/>
    <property type="match status" value="1"/>
</dbReference>
<dbReference type="EMBL" id="JAODUP010000188">
    <property type="protein sequence ID" value="KAK2157626.1"/>
    <property type="molecule type" value="Genomic_DNA"/>
</dbReference>
<accession>A0AAD9JRJ4</accession>
<feature type="binding site" evidence="6">
    <location>
        <position position="52"/>
    </location>
    <ligand>
        <name>Na(+)</name>
        <dbReference type="ChEBI" id="CHEBI:29101"/>
        <label>1</label>
    </ligand>
</feature>
<dbReference type="GO" id="GO:0005332">
    <property type="term" value="F:gamma-aminobutyric acid:sodium:chloride symporter activity"/>
    <property type="evidence" value="ECO:0007669"/>
    <property type="project" value="TreeGrafter"/>
</dbReference>
<evidence type="ECO:0000256" key="2">
    <source>
        <dbReference type="ARBA" id="ARBA00022448"/>
    </source>
</evidence>
<dbReference type="GO" id="GO:0043005">
    <property type="term" value="C:neuron projection"/>
    <property type="evidence" value="ECO:0007669"/>
    <property type="project" value="TreeGrafter"/>
</dbReference>
<feature type="transmembrane region" description="Helical" evidence="9">
    <location>
        <begin position="277"/>
        <end position="300"/>
    </location>
</feature>
<sequence length="397" mass="44314">MGETVPLKRENGEKAEMDAVDADVDAAVDKSNNIPERETWSGKLDFLFSCIGYSIGLGNVWRFPYLCYKNGGGAFLIPYLLTLFCAGIPMFFLEVSLGQYLSVGGLGVWKISPIFKGVGYAAAIIAAWLNIYYIVIMAWALFYLYNSFTSILPWSHCNNHWNTIQCRSEYDQPLCSAEEMNMSSYNSSSLYPQNGYDALTSLVFSVNETFNRTCTLPNANFTSPVTEFWERHAIRMTAGLDHPGGINWPLALTLLIAWVVCYFCIWKGVRWTGKVTWFTALFPYVLLFILLIRGITLPGARNGIAYYVIPKIEKLSDSTVWIEAVTQIFFSYGLALGAQVALGSYNQYHNNVYKDCLIIACVNSGTSMFSGFVIFSILGFMAEQQGKAIDDVVATGK</sequence>
<feature type="binding site" evidence="6">
    <location>
        <position position="59"/>
    </location>
    <ligand>
        <name>Na(+)</name>
        <dbReference type="ChEBI" id="CHEBI:29101"/>
        <label>1</label>
    </ligand>
</feature>
<dbReference type="Proteomes" id="UP001208570">
    <property type="component" value="Unassembled WGS sequence"/>
</dbReference>
<feature type="transmembrane region" description="Helical" evidence="9">
    <location>
        <begin position="76"/>
        <end position="97"/>
    </location>
</feature>
<dbReference type="SUPFAM" id="SSF161070">
    <property type="entry name" value="SNF-like"/>
    <property type="match status" value="1"/>
</dbReference>
<dbReference type="PROSITE" id="PS50267">
    <property type="entry name" value="NA_NEUROTRAN_SYMP_3"/>
    <property type="match status" value="1"/>
</dbReference>
<feature type="binding site" evidence="6">
    <location>
        <position position="363"/>
    </location>
    <ligand>
        <name>Na(+)</name>
        <dbReference type="ChEBI" id="CHEBI:29101"/>
        <label>1</label>
    </ligand>
</feature>
<comment type="similarity">
    <text evidence="8">Belongs to the sodium:neurotransmitter symporter (SNF) (TC 2.A.22) family.</text>
</comment>
<feature type="transmembrane region" description="Helical" evidence="9">
    <location>
        <begin position="320"/>
        <end position="345"/>
    </location>
</feature>
<dbReference type="PANTHER" id="PTHR11616">
    <property type="entry name" value="SODIUM/CHLORIDE DEPENDENT TRANSPORTER"/>
    <property type="match status" value="1"/>
</dbReference>
<keyword evidence="2 8" id="KW-0813">Transport</keyword>
<dbReference type="InterPro" id="IPR037272">
    <property type="entry name" value="SNS_sf"/>
</dbReference>
<evidence type="ECO:0000256" key="1">
    <source>
        <dbReference type="ARBA" id="ARBA00004141"/>
    </source>
</evidence>
<feature type="transmembrane region" description="Helical" evidence="9">
    <location>
        <begin position="46"/>
        <end position="64"/>
    </location>
</feature>
<comment type="caution">
    <text evidence="10">The sequence shown here is derived from an EMBL/GenBank/DDBJ whole genome shotgun (WGS) entry which is preliminary data.</text>
</comment>
<dbReference type="AlphaFoldDB" id="A0AAD9JRJ4"/>
<proteinExistence type="inferred from homology"/>
<keyword evidence="11" id="KW-1185">Reference proteome</keyword>
<dbReference type="InterPro" id="IPR000175">
    <property type="entry name" value="Na/ntran_symport"/>
</dbReference>
<evidence type="ECO:0000256" key="4">
    <source>
        <dbReference type="ARBA" id="ARBA00022989"/>
    </source>
</evidence>
<evidence type="ECO:0000313" key="10">
    <source>
        <dbReference type="EMBL" id="KAK2157626.1"/>
    </source>
</evidence>